<evidence type="ECO:0000313" key="1">
    <source>
        <dbReference type="EMBL" id="KAI2386159.1"/>
    </source>
</evidence>
<gene>
    <name evidence="1" type="ORF">LOY88_003761</name>
</gene>
<name>A0ACB8UVK6_9EURO</name>
<comment type="caution">
    <text evidence="1">The sequence shown here is derived from an EMBL/GenBank/DDBJ whole genome shotgun (WGS) entry which is preliminary data.</text>
</comment>
<protein>
    <submittedName>
        <fullName evidence="1">Uncharacterized protein</fullName>
    </submittedName>
</protein>
<sequence>MWAPVTLPYRSESPSIPRIPSTDEIRTCSNIIWESADTKVVAVNDEIVVKFGVLPVHEGEALIHLERHAPQVPAPRLYAMFYDDKELFLIMQRMPGVQLDKIWSSLTESEKDDIISKLHRIFDDMRLIECPQFDFYGNLSGGGVSHYLFYSQHSSGPRHLGPFNGEAAFIAGLVGNFRALVEKNHRPDFQVRFYETYLGRVFQGHRPTLTHGDVQQKNIMVAENAARRNSQGERSFDVALVDWADAGWYPEFWEFFSASMLFRLVYWETDWCWRAQEFLQVYPAELALMRMFDKDFTGWYGP</sequence>
<accession>A0ACB8UVK6</accession>
<proteinExistence type="predicted"/>
<organism evidence="1">
    <name type="scientific">Ophidiomyces ophidiicola</name>
    <dbReference type="NCBI Taxonomy" id="1387563"/>
    <lineage>
        <taxon>Eukaryota</taxon>
        <taxon>Fungi</taxon>
        <taxon>Dikarya</taxon>
        <taxon>Ascomycota</taxon>
        <taxon>Pezizomycotina</taxon>
        <taxon>Eurotiomycetes</taxon>
        <taxon>Eurotiomycetidae</taxon>
        <taxon>Onygenales</taxon>
        <taxon>Onygenaceae</taxon>
        <taxon>Ophidiomyces</taxon>
    </lineage>
</organism>
<reference evidence="1" key="1">
    <citation type="journal article" date="2022" name="bioRxiv">
        <title>Population genetic analysis of Ophidiomyces ophidiicola, the causative agent of snake fungal disease, indicates recent introductions to the USA.</title>
        <authorList>
            <person name="Ladner J.T."/>
            <person name="Palmer J.M."/>
            <person name="Ettinger C.L."/>
            <person name="Stajich J.E."/>
            <person name="Farrell T.M."/>
            <person name="Glorioso B.M."/>
            <person name="Lawson B."/>
            <person name="Price S.J."/>
            <person name="Stengle A.G."/>
            <person name="Grear D.A."/>
            <person name="Lorch J.M."/>
        </authorList>
    </citation>
    <scope>NUCLEOTIDE SEQUENCE</scope>
    <source>
        <strain evidence="1">NWHC 24266-5</strain>
    </source>
</reference>
<dbReference type="EMBL" id="JALBCA010000051">
    <property type="protein sequence ID" value="KAI2386159.1"/>
    <property type="molecule type" value="Genomic_DNA"/>
</dbReference>